<dbReference type="RefSeq" id="WP_251961044.1">
    <property type="nucleotide sequence ID" value="NZ_AP025736.1"/>
</dbReference>
<keyword evidence="2" id="KW-0614">Plasmid</keyword>
<geneLocation type="plasmid" evidence="2 3">
    <name>pANSO36D</name>
</geneLocation>
<organism evidence="2 3">
    <name type="scientific">Nostoc cf. commune SO-36</name>
    <dbReference type="NCBI Taxonomy" id="449208"/>
    <lineage>
        <taxon>Bacteria</taxon>
        <taxon>Bacillati</taxon>
        <taxon>Cyanobacteriota</taxon>
        <taxon>Cyanophyceae</taxon>
        <taxon>Nostocales</taxon>
        <taxon>Nostocaceae</taxon>
        <taxon>Nostoc</taxon>
    </lineage>
</organism>
<keyword evidence="1" id="KW-0472">Membrane</keyword>
<sequence length="192" mass="21267">MLPHNNDELDDRLDDDNSAGINQDTARYLQHIESKLYADIQARKRIDSGLLFLSCQVGSASLAWLLFSMQISISIILAMSMILALLPGLIDCGESFNFELSSERWSLSHAKPLVAMSKLAIGGVIGWNSTQKIVTEVRSTESQIQQTYTEIKSAQNTNTFTLPEGVLTPAMFILGLVATWVLTIPLRRKPNV</sequence>
<evidence type="ECO:0000313" key="2">
    <source>
        <dbReference type="EMBL" id="BDI21030.1"/>
    </source>
</evidence>
<accession>A0ABM7ZCM3</accession>
<protein>
    <submittedName>
        <fullName evidence="2">Uncharacterized protein</fullName>
    </submittedName>
</protein>
<keyword evidence="1" id="KW-0812">Transmembrane</keyword>
<evidence type="ECO:0000256" key="1">
    <source>
        <dbReference type="SAM" id="Phobius"/>
    </source>
</evidence>
<name>A0ABM7ZCM3_NOSCO</name>
<keyword evidence="1" id="KW-1133">Transmembrane helix</keyword>
<feature type="transmembrane region" description="Helical" evidence="1">
    <location>
        <begin position="73"/>
        <end position="92"/>
    </location>
</feature>
<reference evidence="2" key="1">
    <citation type="submission" date="2022-04" db="EMBL/GenBank/DDBJ databases">
        <title>Complete genome sequence of a cyanobacterium, Nostoc sp. SO-36, isolated in Antarctica.</title>
        <authorList>
            <person name="Kanesaki Y."/>
            <person name="Effendi D."/>
            <person name="Sakamoto T."/>
            <person name="Ohtani S."/>
            <person name="Awai K."/>
        </authorList>
    </citation>
    <scope>NUCLEOTIDE SEQUENCE</scope>
    <source>
        <strain evidence="2">SO-36</strain>
        <plasmid evidence="2">pANSO36D</plasmid>
    </source>
</reference>
<dbReference type="Proteomes" id="UP001055453">
    <property type="component" value="Plasmid pANSO36D"/>
</dbReference>
<keyword evidence="3" id="KW-1185">Reference proteome</keyword>
<feature type="transmembrane region" description="Helical" evidence="1">
    <location>
        <begin position="166"/>
        <end position="186"/>
    </location>
</feature>
<proteinExistence type="predicted"/>
<dbReference type="EMBL" id="AP025736">
    <property type="protein sequence ID" value="BDI21030.1"/>
    <property type="molecule type" value="Genomic_DNA"/>
</dbReference>
<evidence type="ECO:0000313" key="3">
    <source>
        <dbReference type="Proteomes" id="UP001055453"/>
    </source>
</evidence>
<gene>
    <name evidence="2" type="ORF">ANSO36C_68320</name>
</gene>